<feature type="compositionally biased region" description="Low complexity" evidence="1">
    <location>
        <begin position="116"/>
        <end position="130"/>
    </location>
</feature>
<sequence>MTLKVTAKGFELPDYMEAHIESEFAKFDKFQVVFHSRNVFMKLEPGRQFIVEIAVKTSVGDIEASADEKELSDALNAAFARLERQIIKKKEKPLAHRSELNERDKENFLKEEEASAEAAADEAIAAESAK</sequence>
<protein>
    <submittedName>
        <fullName evidence="2">Ribosome-associated inhibitor A</fullName>
    </submittedName>
</protein>
<evidence type="ECO:0000313" key="2">
    <source>
        <dbReference type="EMBL" id="SMY31778.1"/>
    </source>
</evidence>
<dbReference type="InterPro" id="IPR036567">
    <property type="entry name" value="RHF-like"/>
</dbReference>
<dbReference type="InterPro" id="IPR003489">
    <property type="entry name" value="RHF/RaiA"/>
</dbReference>
<name>A0A1Y6M7Q7_9GAMM</name>
<dbReference type="Pfam" id="PF02482">
    <property type="entry name" value="Ribosomal_S30AE"/>
    <property type="match status" value="1"/>
</dbReference>
<dbReference type="AlphaFoldDB" id="A0A1Y6M7Q7"/>
<dbReference type="SUPFAM" id="SSF69754">
    <property type="entry name" value="Ribosome binding protein Y (YfiA homologue)"/>
    <property type="match status" value="1"/>
</dbReference>
<dbReference type="EMBL" id="FYAK01000001">
    <property type="protein sequence ID" value="SMY31778.1"/>
    <property type="molecule type" value="Genomic_DNA"/>
</dbReference>
<feature type="region of interest" description="Disordered" evidence="1">
    <location>
        <begin position="93"/>
        <end position="130"/>
    </location>
</feature>
<reference evidence="3" key="1">
    <citation type="submission" date="2017-06" db="EMBL/GenBank/DDBJ databases">
        <authorList>
            <person name="Rodrigo-Torres L."/>
            <person name="Arahal R.D."/>
            <person name="Lucena T."/>
        </authorList>
    </citation>
    <scope>NUCLEOTIDE SEQUENCE [LARGE SCALE GENOMIC DNA]</scope>
    <source>
        <strain evidence="3">CECT 9190</strain>
    </source>
</reference>
<gene>
    <name evidence="2" type="primary">raiA_1</name>
    <name evidence="2" type="ORF">PMAL9190_00192</name>
</gene>
<feature type="compositionally biased region" description="Basic and acidic residues" evidence="1">
    <location>
        <begin position="93"/>
        <end position="113"/>
    </location>
</feature>
<keyword evidence="3" id="KW-1185">Reference proteome</keyword>
<dbReference type="Proteomes" id="UP000195963">
    <property type="component" value="Unassembled WGS sequence"/>
</dbReference>
<proteinExistence type="predicted"/>
<dbReference type="RefSeq" id="WP_087843513.1">
    <property type="nucleotide sequence ID" value="NZ_FYAK01000001.1"/>
</dbReference>
<evidence type="ECO:0000313" key="3">
    <source>
        <dbReference type="Proteomes" id="UP000195963"/>
    </source>
</evidence>
<accession>A0A1Y6M7Q7</accession>
<dbReference type="Gene3D" id="3.30.160.100">
    <property type="entry name" value="Ribosome hibernation promotion factor-like"/>
    <property type="match status" value="1"/>
</dbReference>
<evidence type="ECO:0000256" key="1">
    <source>
        <dbReference type="SAM" id="MobiDB-lite"/>
    </source>
</evidence>
<dbReference type="NCBIfam" id="TIGR00741">
    <property type="entry name" value="yfiA"/>
    <property type="match status" value="1"/>
</dbReference>
<organism evidence="2 3">
    <name type="scientific">Photobacterium malacitanum</name>
    <dbReference type="NCBI Taxonomy" id="2204294"/>
    <lineage>
        <taxon>Bacteria</taxon>
        <taxon>Pseudomonadati</taxon>
        <taxon>Pseudomonadota</taxon>
        <taxon>Gammaproteobacteria</taxon>
        <taxon>Vibrionales</taxon>
        <taxon>Vibrionaceae</taxon>
        <taxon>Photobacterium</taxon>
    </lineage>
</organism>